<dbReference type="Proteomes" id="UP000612808">
    <property type="component" value="Unassembled WGS sequence"/>
</dbReference>
<proteinExistence type="predicted"/>
<dbReference type="RefSeq" id="WP_203657333.1">
    <property type="nucleotide sequence ID" value="NZ_BAAAZM010000006.1"/>
</dbReference>
<comment type="caution">
    <text evidence="2">The sequence shown here is derived from an EMBL/GenBank/DDBJ whole genome shotgun (WGS) entry which is preliminary data.</text>
</comment>
<dbReference type="AlphaFoldDB" id="A0A8J3J485"/>
<reference evidence="2" key="1">
    <citation type="submission" date="2021-01" db="EMBL/GenBank/DDBJ databases">
        <title>Whole genome shotgun sequence of Actinocatenispora rupis NBRC 107355.</title>
        <authorList>
            <person name="Komaki H."/>
            <person name="Tamura T."/>
        </authorList>
    </citation>
    <scope>NUCLEOTIDE SEQUENCE</scope>
    <source>
        <strain evidence="2">NBRC 107355</strain>
    </source>
</reference>
<keyword evidence="3" id="KW-1185">Reference proteome</keyword>
<protein>
    <submittedName>
        <fullName evidence="2">Uncharacterized protein</fullName>
    </submittedName>
</protein>
<evidence type="ECO:0000313" key="2">
    <source>
        <dbReference type="EMBL" id="GID11326.1"/>
    </source>
</evidence>
<dbReference type="EMBL" id="BOMB01000012">
    <property type="protein sequence ID" value="GID11326.1"/>
    <property type="molecule type" value="Genomic_DNA"/>
</dbReference>
<evidence type="ECO:0000256" key="1">
    <source>
        <dbReference type="SAM" id="Coils"/>
    </source>
</evidence>
<sequence length="403" mass="42659">MPVQPIPRERADQLLADAGTAYDRLAGTMYAIDAHPAVLLLRGGTVTGVTRRRRDALEPRITVLWAHFSAVGDLLEAARGVRGRRGRLGDDDLVELTALLREPVIPLDADGLPADGTGRPVHERVCLVDMLPRLTTEADALLAELSTVDAAAAALATALAPLSDELGRIRSTATDLGEPGLVAGPAAAYEALRDEILSDPLGAAPDGTPPASVTDRITALRTELHSVRAAVEQLDALRAGYPAERARLTDLLATVAEAETAAGGAYRVVAEKIADPGLPAAPASAGPLGSRFDELDRLHATRSWRRLGAAARGLERDITEARTRAAELRAAADGLLARRDELRGRLDAYRAKAARLGLLEDTDLARRHTAAQTLLYTAPCDLPAATRAVFAYQQALSAPREAT</sequence>
<organism evidence="2 3">
    <name type="scientific">Actinocatenispora rupis</name>
    <dbReference type="NCBI Taxonomy" id="519421"/>
    <lineage>
        <taxon>Bacteria</taxon>
        <taxon>Bacillati</taxon>
        <taxon>Actinomycetota</taxon>
        <taxon>Actinomycetes</taxon>
        <taxon>Micromonosporales</taxon>
        <taxon>Micromonosporaceae</taxon>
        <taxon>Actinocatenispora</taxon>
    </lineage>
</organism>
<accession>A0A8J3J485</accession>
<gene>
    <name evidence="2" type="ORF">Aru02nite_22150</name>
</gene>
<feature type="coiled-coil region" evidence="1">
    <location>
        <begin position="311"/>
        <end position="352"/>
    </location>
</feature>
<name>A0A8J3J485_9ACTN</name>
<keyword evidence="1" id="KW-0175">Coiled coil</keyword>
<evidence type="ECO:0000313" key="3">
    <source>
        <dbReference type="Proteomes" id="UP000612808"/>
    </source>
</evidence>